<gene>
    <name evidence="20" type="primary">cdsA</name>
    <name evidence="20" type="ORF">C12CBH8_06730</name>
</gene>
<dbReference type="AlphaFoldDB" id="A0A7I8D5T6"/>
<evidence type="ECO:0000256" key="9">
    <source>
        <dbReference type="ARBA" id="ARBA00022516"/>
    </source>
</evidence>
<keyword evidence="14" id="KW-0443">Lipid metabolism</keyword>
<comment type="pathway">
    <text evidence="4">Lipid metabolism.</text>
</comment>
<dbReference type="EC" id="2.7.7.41" evidence="6 18"/>
<comment type="catalytic activity">
    <reaction evidence="1 18">
        <text>a 1,2-diacyl-sn-glycero-3-phosphate + CTP + H(+) = a CDP-1,2-diacyl-sn-glycerol + diphosphate</text>
        <dbReference type="Rhea" id="RHEA:16229"/>
        <dbReference type="ChEBI" id="CHEBI:15378"/>
        <dbReference type="ChEBI" id="CHEBI:33019"/>
        <dbReference type="ChEBI" id="CHEBI:37563"/>
        <dbReference type="ChEBI" id="CHEBI:58332"/>
        <dbReference type="ChEBI" id="CHEBI:58608"/>
        <dbReference type="EC" id="2.7.7.41"/>
    </reaction>
</comment>
<accession>A0A7I8D5T6</accession>
<keyword evidence="17" id="KW-1208">Phospholipid metabolism</keyword>
<dbReference type="RefSeq" id="WP_215533547.1">
    <property type="nucleotide sequence ID" value="NZ_AP023321.1"/>
</dbReference>
<evidence type="ECO:0000256" key="2">
    <source>
        <dbReference type="ARBA" id="ARBA00004651"/>
    </source>
</evidence>
<keyword evidence="16" id="KW-0594">Phospholipid biosynthesis</keyword>
<evidence type="ECO:0000256" key="16">
    <source>
        <dbReference type="ARBA" id="ARBA00023209"/>
    </source>
</evidence>
<dbReference type="Proteomes" id="UP000593890">
    <property type="component" value="Chromosome"/>
</dbReference>
<dbReference type="PROSITE" id="PS01315">
    <property type="entry name" value="CDS"/>
    <property type="match status" value="1"/>
</dbReference>
<evidence type="ECO:0000256" key="10">
    <source>
        <dbReference type="ARBA" id="ARBA00022679"/>
    </source>
</evidence>
<evidence type="ECO:0000256" key="8">
    <source>
        <dbReference type="ARBA" id="ARBA00022475"/>
    </source>
</evidence>
<evidence type="ECO:0000256" key="13">
    <source>
        <dbReference type="ARBA" id="ARBA00022989"/>
    </source>
</evidence>
<dbReference type="GO" id="GO:0005886">
    <property type="term" value="C:plasma membrane"/>
    <property type="evidence" value="ECO:0007669"/>
    <property type="project" value="UniProtKB-SubCell"/>
</dbReference>
<evidence type="ECO:0000256" key="4">
    <source>
        <dbReference type="ARBA" id="ARBA00005189"/>
    </source>
</evidence>
<reference evidence="21" key="1">
    <citation type="submission" date="2020-07" db="EMBL/GenBank/DDBJ databases">
        <title>Complete genome sequencing of Clostridia bacterium strain 12CBH8.</title>
        <authorList>
            <person name="Sakamoto M."/>
            <person name="Murakami T."/>
            <person name="Mori H."/>
        </authorList>
    </citation>
    <scope>NUCLEOTIDE SEQUENCE [LARGE SCALE GENOMIC DNA]</scope>
    <source>
        <strain evidence="21">12CBH8</strain>
    </source>
</reference>
<dbReference type="InterPro" id="IPR000374">
    <property type="entry name" value="PC_trans"/>
</dbReference>
<evidence type="ECO:0000256" key="15">
    <source>
        <dbReference type="ARBA" id="ARBA00023136"/>
    </source>
</evidence>
<evidence type="ECO:0000256" key="1">
    <source>
        <dbReference type="ARBA" id="ARBA00001698"/>
    </source>
</evidence>
<sequence>MKNRIMTGVLFAVLLVAVMFAHQTVVLNIVVAAVSLVAVYEGLRATGFEKNKPLTALCIVFCVVTAFLSDLAQFKGVNSVVFVFVVLFFLAAMYRHDEQPLERIGLAFVIALIVPLGLSCMVFMRGITGQNVPFYIMLTIIGSWVTDIGAYFTGTFFGKHKMAPKISPKKTVEGLFGGLVLCIACFALWGWLYQTLFLQDGGTVQFLPLMLLSIPASLVGVVGDLTFSLIKRACGVKDFSNLLPGHGGMLDRFDSTIFVAPFLYLAIQVVPIIT</sequence>
<dbReference type="EMBL" id="AP023321">
    <property type="protein sequence ID" value="BCI60034.1"/>
    <property type="molecule type" value="Genomic_DNA"/>
</dbReference>
<comment type="similarity">
    <text evidence="5 18">Belongs to the CDS family.</text>
</comment>
<keyword evidence="11 18" id="KW-0812">Transmembrane</keyword>
<evidence type="ECO:0000256" key="12">
    <source>
        <dbReference type="ARBA" id="ARBA00022695"/>
    </source>
</evidence>
<evidence type="ECO:0000256" key="5">
    <source>
        <dbReference type="ARBA" id="ARBA00010185"/>
    </source>
</evidence>
<evidence type="ECO:0000256" key="11">
    <source>
        <dbReference type="ARBA" id="ARBA00022692"/>
    </source>
</evidence>
<keyword evidence="9" id="KW-0444">Lipid biosynthesis</keyword>
<dbReference type="Pfam" id="PF01148">
    <property type="entry name" value="CTP_transf_1"/>
    <property type="match status" value="1"/>
</dbReference>
<keyword evidence="13 19" id="KW-1133">Transmembrane helix</keyword>
<dbReference type="UniPathway" id="UPA00557">
    <property type="reaction ID" value="UER00614"/>
</dbReference>
<dbReference type="PANTHER" id="PTHR46382:SF1">
    <property type="entry name" value="PHOSPHATIDATE CYTIDYLYLTRANSFERASE"/>
    <property type="match status" value="1"/>
</dbReference>
<evidence type="ECO:0000256" key="19">
    <source>
        <dbReference type="SAM" id="Phobius"/>
    </source>
</evidence>
<evidence type="ECO:0000256" key="18">
    <source>
        <dbReference type="RuleBase" id="RU003938"/>
    </source>
</evidence>
<feature type="transmembrane region" description="Helical" evidence="19">
    <location>
        <begin position="106"/>
        <end position="128"/>
    </location>
</feature>
<proteinExistence type="inferred from homology"/>
<protein>
    <recommendedName>
        <fullName evidence="7 18">Phosphatidate cytidylyltransferase</fullName>
        <ecNumber evidence="6 18">2.7.7.41</ecNumber>
    </recommendedName>
</protein>
<evidence type="ECO:0000256" key="3">
    <source>
        <dbReference type="ARBA" id="ARBA00005119"/>
    </source>
</evidence>
<keyword evidence="10 18" id="KW-0808">Transferase</keyword>
<keyword evidence="15 19" id="KW-0472">Membrane</keyword>
<dbReference type="PANTHER" id="PTHR46382">
    <property type="entry name" value="PHOSPHATIDATE CYTIDYLYLTRANSFERASE"/>
    <property type="match status" value="1"/>
</dbReference>
<feature type="transmembrane region" description="Helical" evidence="19">
    <location>
        <begin position="77"/>
        <end position="94"/>
    </location>
</feature>
<evidence type="ECO:0000256" key="17">
    <source>
        <dbReference type="ARBA" id="ARBA00023264"/>
    </source>
</evidence>
<evidence type="ECO:0000256" key="7">
    <source>
        <dbReference type="ARBA" id="ARBA00019373"/>
    </source>
</evidence>
<dbReference type="GO" id="GO:0016024">
    <property type="term" value="P:CDP-diacylglycerol biosynthetic process"/>
    <property type="evidence" value="ECO:0007669"/>
    <property type="project" value="UniProtKB-UniPathway"/>
</dbReference>
<dbReference type="GO" id="GO:0004605">
    <property type="term" value="F:phosphatidate cytidylyltransferase activity"/>
    <property type="evidence" value="ECO:0007669"/>
    <property type="project" value="UniProtKB-EC"/>
</dbReference>
<name>A0A7I8D5T6_9FIRM</name>
<evidence type="ECO:0000313" key="20">
    <source>
        <dbReference type="EMBL" id="BCI60034.1"/>
    </source>
</evidence>
<feature type="transmembrane region" description="Helical" evidence="19">
    <location>
        <begin position="52"/>
        <end position="71"/>
    </location>
</feature>
<evidence type="ECO:0000256" key="6">
    <source>
        <dbReference type="ARBA" id="ARBA00012487"/>
    </source>
</evidence>
<keyword evidence="12 18" id="KW-0548">Nucleotidyltransferase</keyword>
<evidence type="ECO:0000313" key="21">
    <source>
        <dbReference type="Proteomes" id="UP000593890"/>
    </source>
</evidence>
<dbReference type="KEGG" id="sman:C12CBH8_06730"/>
<keyword evidence="21" id="KW-1185">Reference proteome</keyword>
<feature type="transmembrane region" description="Helical" evidence="19">
    <location>
        <begin position="12"/>
        <end position="40"/>
    </location>
</feature>
<feature type="transmembrane region" description="Helical" evidence="19">
    <location>
        <begin position="134"/>
        <end position="153"/>
    </location>
</feature>
<organism evidence="20 21">
    <name type="scientific">Solibaculum mannosilyticum</name>
    <dbReference type="NCBI Taxonomy" id="2780922"/>
    <lineage>
        <taxon>Bacteria</taxon>
        <taxon>Bacillati</taxon>
        <taxon>Bacillota</taxon>
        <taxon>Clostridia</taxon>
        <taxon>Eubacteriales</taxon>
        <taxon>Oscillospiraceae</taxon>
        <taxon>Solibaculum</taxon>
    </lineage>
</organism>
<evidence type="ECO:0000256" key="14">
    <source>
        <dbReference type="ARBA" id="ARBA00023098"/>
    </source>
</evidence>
<comment type="subcellular location">
    <subcellularLocation>
        <location evidence="2">Cell membrane</location>
        <topology evidence="2">Multi-pass membrane protein</topology>
    </subcellularLocation>
</comment>
<feature type="transmembrane region" description="Helical" evidence="19">
    <location>
        <begin position="174"/>
        <end position="194"/>
    </location>
</feature>
<feature type="transmembrane region" description="Helical" evidence="19">
    <location>
        <begin position="206"/>
        <end position="230"/>
    </location>
</feature>
<comment type="pathway">
    <text evidence="3 18">Phospholipid metabolism; CDP-diacylglycerol biosynthesis; CDP-diacylglycerol from sn-glycerol 3-phosphate: step 3/3.</text>
</comment>
<keyword evidence="8" id="KW-1003">Cell membrane</keyword>